<evidence type="ECO:0000313" key="1">
    <source>
        <dbReference type="EMBL" id="ORY51248.1"/>
    </source>
</evidence>
<dbReference type="AlphaFoldDB" id="A0A1Y2CW32"/>
<evidence type="ECO:0000313" key="2">
    <source>
        <dbReference type="Proteomes" id="UP000193642"/>
    </source>
</evidence>
<proteinExistence type="predicted"/>
<name>A0A1Y2CW32_9FUNG</name>
<dbReference type="OrthoDB" id="541052at2759"/>
<protein>
    <submittedName>
        <fullName evidence="1">Uncharacterized protein</fullName>
    </submittedName>
</protein>
<reference evidence="1 2" key="1">
    <citation type="submission" date="2016-07" db="EMBL/GenBank/DDBJ databases">
        <title>Pervasive Adenine N6-methylation of Active Genes in Fungi.</title>
        <authorList>
            <consortium name="DOE Joint Genome Institute"/>
            <person name="Mondo S.J."/>
            <person name="Dannebaum R.O."/>
            <person name="Kuo R.C."/>
            <person name="Labutti K."/>
            <person name="Haridas S."/>
            <person name="Kuo A."/>
            <person name="Salamov A."/>
            <person name="Ahrendt S.R."/>
            <person name="Lipzen A."/>
            <person name="Sullivan W."/>
            <person name="Andreopoulos W.B."/>
            <person name="Clum A."/>
            <person name="Lindquist E."/>
            <person name="Daum C."/>
            <person name="Ramamoorthy G.K."/>
            <person name="Gryganskyi A."/>
            <person name="Culley D."/>
            <person name="Magnuson J.K."/>
            <person name="James T.Y."/>
            <person name="O'Malley M.A."/>
            <person name="Stajich J.E."/>
            <person name="Spatafora J.W."/>
            <person name="Visel A."/>
            <person name="Grigoriev I.V."/>
        </authorList>
    </citation>
    <scope>NUCLEOTIDE SEQUENCE [LARGE SCALE GENOMIC DNA]</scope>
    <source>
        <strain evidence="1 2">JEL800</strain>
    </source>
</reference>
<dbReference type="Proteomes" id="UP000193642">
    <property type="component" value="Unassembled WGS sequence"/>
</dbReference>
<keyword evidence="2" id="KW-1185">Reference proteome</keyword>
<sequence>MRQAGGRYLPKFPWKKYHRTRLVRWAKWYGRQHPTAIFDAGLNETSPMNQLGVDIGFHAVQNCGKQRGPNEHSYCNTITQLYPLKQYVPIRKILQFKYLIVIDGHTWPDRLLWMLQSNSIVLYAGVFVDYAIWRLSLGSIMFR</sequence>
<gene>
    <name evidence="1" type="ORF">BCR33DRAFT_450578</name>
</gene>
<organism evidence="1 2">
    <name type="scientific">Rhizoclosmatium globosum</name>
    <dbReference type="NCBI Taxonomy" id="329046"/>
    <lineage>
        <taxon>Eukaryota</taxon>
        <taxon>Fungi</taxon>
        <taxon>Fungi incertae sedis</taxon>
        <taxon>Chytridiomycota</taxon>
        <taxon>Chytridiomycota incertae sedis</taxon>
        <taxon>Chytridiomycetes</taxon>
        <taxon>Chytridiales</taxon>
        <taxon>Chytriomycetaceae</taxon>
        <taxon>Rhizoclosmatium</taxon>
    </lineage>
</organism>
<dbReference type="EMBL" id="MCGO01000005">
    <property type="protein sequence ID" value="ORY51248.1"/>
    <property type="molecule type" value="Genomic_DNA"/>
</dbReference>
<accession>A0A1Y2CW32</accession>
<comment type="caution">
    <text evidence="1">The sequence shown here is derived from an EMBL/GenBank/DDBJ whole genome shotgun (WGS) entry which is preliminary data.</text>
</comment>